<evidence type="ECO:0000313" key="2">
    <source>
        <dbReference type="EMBL" id="QGR70045.1"/>
    </source>
</evidence>
<keyword evidence="1" id="KW-0812">Transmembrane</keyword>
<dbReference type="Proteomes" id="UP000424966">
    <property type="component" value="Chromosome"/>
</dbReference>
<reference evidence="2 3" key="1">
    <citation type="submission" date="2019-11" db="EMBL/GenBank/DDBJ databases">
        <title>FDA dAtabase for Regulatory Grade micrObial Sequences (FDA-ARGOS): Supporting development and validation of Infectious Disease Dx tests.</title>
        <authorList>
            <person name="Patel R."/>
            <person name="Rucinski S."/>
            <person name="Tallon L."/>
            <person name="Sadzewicz L."/>
            <person name="Vavikolanu K."/>
            <person name="Mehta A."/>
            <person name="Aluvathingal J."/>
            <person name="Nadendla S."/>
            <person name="Nandy P."/>
            <person name="Geyer C."/>
            <person name="Yan Y."/>
            <person name="Sichtig H."/>
        </authorList>
    </citation>
    <scope>NUCLEOTIDE SEQUENCE [LARGE SCALE GENOMIC DNA]</scope>
    <source>
        <strain evidence="2 3">FDAARGOS_729</strain>
    </source>
</reference>
<gene>
    <name evidence="2" type="ORF">FOC37_06445</name>
</gene>
<keyword evidence="3" id="KW-1185">Reference proteome</keyword>
<protein>
    <submittedName>
        <fullName evidence="2">Uncharacterized protein</fullName>
    </submittedName>
</protein>
<feature type="transmembrane region" description="Helical" evidence="1">
    <location>
        <begin position="69"/>
        <end position="87"/>
    </location>
</feature>
<feature type="transmembrane region" description="Helical" evidence="1">
    <location>
        <begin position="26"/>
        <end position="49"/>
    </location>
</feature>
<dbReference type="EMBL" id="CP046294">
    <property type="protein sequence ID" value="QGR70045.1"/>
    <property type="molecule type" value="Genomic_DNA"/>
</dbReference>
<feature type="transmembrane region" description="Helical" evidence="1">
    <location>
        <begin position="99"/>
        <end position="120"/>
    </location>
</feature>
<sequence length="124" mass="14228">MTTTRVSKDETQNRPKTMAQRRWRKATGFIFGMAGILLLGGCATALGLYLAGHETALTDWLQQARVPLFIWRLTLYGIVAAMWFHRVRATLLRQASSPWAVYRLEVMMVCLALLIEFTSYRWGM</sequence>
<accession>A0ABX6F6J0</accession>
<keyword evidence="1" id="KW-1133">Transmembrane helix</keyword>
<evidence type="ECO:0000313" key="3">
    <source>
        <dbReference type="Proteomes" id="UP000424966"/>
    </source>
</evidence>
<dbReference type="GeneID" id="58045885"/>
<organism evidence="2 3">
    <name type="scientific">Yersinia intermedia</name>
    <dbReference type="NCBI Taxonomy" id="631"/>
    <lineage>
        <taxon>Bacteria</taxon>
        <taxon>Pseudomonadati</taxon>
        <taxon>Pseudomonadota</taxon>
        <taxon>Gammaproteobacteria</taxon>
        <taxon>Enterobacterales</taxon>
        <taxon>Yersiniaceae</taxon>
        <taxon>Yersinia</taxon>
    </lineage>
</organism>
<name>A0ABX6F6J0_YERIN</name>
<proteinExistence type="predicted"/>
<evidence type="ECO:0000256" key="1">
    <source>
        <dbReference type="SAM" id="Phobius"/>
    </source>
</evidence>
<keyword evidence="1" id="KW-0472">Membrane</keyword>
<dbReference type="RefSeq" id="WP_139815932.1">
    <property type="nucleotide sequence ID" value="NZ_CBCPKE010000012.1"/>
</dbReference>